<dbReference type="Proteomes" id="UP001056120">
    <property type="component" value="Linkage Group LG04"/>
</dbReference>
<dbReference type="EMBL" id="CM042021">
    <property type="protein sequence ID" value="KAI3816947.1"/>
    <property type="molecule type" value="Genomic_DNA"/>
</dbReference>
<protein>
    <submittedName>
        <fullName evidence="1">Uncharacterized protein</fullName>
    </submittedName>
</protein>
<name>A0ACB9J9Y0_9ASTR</name>
<proteinExistence type="predicted"/>
<evidence type="ECO:0000313" key="1">
    <source>
        <dbReference type="EMBL" id="KAI3816947.1"/>
    </source>
</evidence>
<keyword evidence="2" id="KW-1185">Reference proteome</keyword>
<gene>
    <name evidence="1" type="ORF">L1987_10732</name>
</gene>
<accession>A0ACB9J9Y0</accession>
<organism evidence="1 2">
    <name type="scientific">Smallanthus sonchifolius</name>
    <dbReference type="NCBI Taxonomy" id="185202"/>
    <lineage>
        <taxon>Eukaryota</taxon>
        <taxon>Viridiplantae</taxon>
        <taxon>Streptophyta</taxon>
        <taxon>Embryophyta</taxon>
        <taxon>Tracheophyta</taxon>
        <taxon>Spermatophyta</taxon>
        <taxon>Magnoliopsida</taxon>
        <taxon>eudicotyledons</taxon>
        <taxon>Gunneridae</taxon>
        <taxon>Pentapetalae</taxon>
        <taxon>asterids</taxon>
        <taxon>campanulids</taxon>
        <taxon>Asterales</taxon>
        <taxon>Asteraceae</taxon>
        <taxon>Asteroideae</taxon>
        <taxon>Heliantheae alliance</taxon>
        <taxon>Millerieae</taxon>
        <taxon>Smallanthus</taxon>
    </lineage>
</organism>
<sequence length="506" mass="58947">MSLYSLYCIPLVQFKMGLVEYLTIFFSVVIFLSFITFLLKPYKKFHVLGMISTVLANMHRFHDFSTSILIRNGGTYVLKGPWFANMDMLITTEPSNIHHILSKNFSNYPKGDKFRKMFDIFGDGIFNADGHLWEIHRKTTLSLLKHPNFQSVLETIVWNKVETGLLPVFEFVSKHEMEVDLQEIFQRFTFDTMCMLLLDYDLQSLSLEFPCIPCEKAMPDVEEAILYRHFFPPSLWRLQQILRIGNEKKLSDAWKTIDQFVYECLARKQNDENEMKLTFGLLESLMREFKGQTKFLRDSIVSLMGAGRETTSTTLSWFFYLISQNPTVEDKIRQEIHTYLEANQKWKSKHLDQLVYLHGALCETLRLYPPIPFNHKSPLHPDILPSGHQVNPNTKIILNFYAMGRMKKIWGEDCKEFKPERWISKEGGGIKHQPSYKFPAFNAGPRACLGKDMSFTQMKIVAAKIIFHYHIELVKGHPVFPTDSIILQMKHGLKVRLTKTSSEVKI</sequence>
<comment type="caution">
    <text evidence="1">The sequence shown here is derived from an EMBL/GenBank/DDBJ whole genome shotgun (WGS) entry which is preliminary data.</text>
</comment>
<evidence type="ECO:0000313" key="2">
    <source>
        <dbReference type="Proteomes" id="UP001056120"/>
    </source>
</evidence>
<reference evidence="2" key="1">
    <citation type="journal article" date="2022" name="Mol. Ecol. Resour.">
        <title>The genomes of chicory, endive, great burdock and yacon provide insights into Asteraceae palaeo-polyploidization history and plant inulin production.</title>
        <authorList>
            <person name="Fan W."/>
            <person name="Wang S."/>
            <person name="Wang H."/>
            <person name="Wang A."/>
            <person name="Jiang F."/>
            <person name="Liu H."/>
            <person name="Zhao H."/>
            <person name="Xu D."/>
            <person name="Zhang Y."/>
        </authorList>
    </citation>
    <scope>NUCLEOTIDE SEQUENCE [LARGE SCALE GENOMIC DNA]</scope>
    <source>
        <strain evidence="2">cv. Yunnan</strain>
    </source>
</reference>
<reference evidence="1 2" key="2">
    <citation type="journal article" date="2022" name="Mol. Ecol. Resour.">
        <title>The genomes of chicory, endive, great burdock and yacon provide insights into Asteraceae paleo-polyploidization history and plant inulin production.</title>
        <authorList>
            <person name="Fan W."/>
            <person name="Wang S."/>
            <person name="Wang H."/>
            <person name="Wang A."/>
            <person name="Jiang F."/>
            <person name="Liu H."/>
            <person name="Zhao H."/>
            <person name="Xu D."/>
            <person name="Zhang Y."/>
        </authorList>
    </citation>
    <scope>NUCLEOTIDE SEQUENCE [LARGE SCALE GENOMIC DNA]</scope>
    <source>
        <strain evidence="2">cv. Yunnan</strain>
        <tissue evidence="1">Leaves</tissue>
    </source>
</reference>